<reference evidence="1 2" key="1">
    <citation type="submission" date="2017-11" db="EMBL/GenBank/DDBJ databases">
        <title>Genomic Encyclopedia of Archaeal and Bacterial Type Strains, Phase II (KMG-II): From Individual Species to Whole Genera.</title>
        <authorList>
            <person name="Goeker M."/>
        </authorList>
    </citation>
    <scope>NUCLEOTIDE SEQUENCE [LARGE SCALE GENOMIC DNA]</scope>
    <source>
        <strain evidence="1 2">DSM 29128</strain>
    </source>
</reference>
<sequence>MNARDTVTFYLPPHLRKQAERGNHNFISKVSEVLTSAGLIVAFDGDDDLARLRAVARPGRGMYLMDPPANARGLTFRKTYIYPFWHIEKEAERWNWPVAQDVFDRRKVDARKAANFYRFWRRRLFDDAPDHARKDGFVYVPLQGQLLRQRSFQSCSPLDMIKTVLAHDQKRQVVVTLHPSETYTTAEQKALEALASEDDRLIVDRGGSPRYLQNCDYIVTQNSAVGFEGYFFGKPVVLFAKSDFHHIALNVADLGPEQAFTAMDDHAPNYAAYLYWFLQLRAINAGRPEAKKRIAASLRYHGWPV</sequence>
<evidence type="ECO:0000313" key="2">
    <source>
        <dbReference type="Proteomes" id="UP000228531"/>
    </source>
</evidence>
<gene>
    <name evidence="1" type="ORF">BC777_2231</name>
</gene>
<comment type="caution">
    <text evidence="1">The sequence shown here is derived from an EMBL/GenBank/DDBJ whole genome shotgun (WGS) entry which is preliminary data.</text>
</comment>
<dbReference type="SUPFAM" id="SSF53756">
    <property type="entry name" value="UDP-Glycosyltransferase/glycogen phosphorylase"/>
    <property type="match status" value="1"/>
</dbReference>
<dbReference type="OrthoDB" id="6713140at2"/>
<dbReference type="Pfam" id="PF05159">
    <property type="entry name" value="Capsule_synth"/>
    <property type="match status" value="1"/>
</dbReference>
<dbReference type="RefSeq" id="WP_100368228.1">
    <property type="nucleotide sequence ID" value="NZ_PGTY01000002.1"/>
</dbReference>
<dbReference type="EMBL" id="PGTY01000002">
    <property type="protein sequence ID" value="PJI85884.1"/>
    <property type="molecule type" value="Genomic_DNA"/>
</dbReference>
<organism evidence="1 2">
    <name type="scientific">Yoonia maricola</name>
    <dbReference type="NCBI Taxonomy" id="420999"/>
    <lineage>
        <taxon>Bacteria</taxon>
        <taxon>Pseudomonadati</taxon>
        <taxon>Pseudomonadota</taxon>
        <taxon>Alphaproteobacteria</taxon>
        <taxon>Rhodobacterales</taxon>
        <taxon>Paracoccaceae</taxon>
        <taxon>Yoonia</taxon>
    </lineage>
</organism>
<dbReference type="InterPro" id="IPR043148">
    <property type="entry name" value="TagF_C"/>
</dbReference>
<proteinExistence type="predicted"/>
<dbReference type="InterPro" id="IPR007833">
    <property type="entry name" value="Capsule_polysaccharide_synth"/>
</dbReference>
<dbReference type="GO" id="GO:0015774">
    <property type="term" value="P:polysaccharide transport"/>
    <property type="evidence" value="ECO:0007669"/>
    <property type="project" value="InterPro"/>
</dbReference>
<evidence type="ECO:0000313" key="1">
    <source>
        <dbReference type="EMBL" id="PJI85884.1"/>
    </source>
</evidence>
<protein>
    <submittedName>
        <fullName evidence="1">Capsular polysaccharide biosynthesis protein</fullName>
    </submittedName>
</protein>
<dbReference type="Proteomes" id="UP000228531">
    <property type="component" value="Unassembled WGS sequence"/>
</dbReference>
<accession>A0A2M8W4N3</accession>
<name>A0A2M8W4N3_9RHOB</name>
<dbReference type="Gene3D" id="3.40.50.12580">
    <property type="match status" value="1"/>
</dbReference>
<dbReference type="AlphaFoldDB" id="A0A2M8W4N3"/>
<dbReference type="GO" id="GO:0000271">
    <property type="term" value="P:polysaccharide biosynthetic process"/>
    <property type="evidence" value="ECO:0007669"/>
    <property type="project" value="InterPro"/>
</dbReference>
<keyword evidence="2" id="KW-1185">Reference proteome</keyword>